<keyword evidence="8" id="KW-0418">Kinase</keyword>
<dbReference type="InterPro" id="IPR004358">
    <property type="entry name" value="Sig_transdc_His_kin-like_C"/>
</dbReference>
<evidence type="ECO:0000256" key="7">
    <source>
        <dbReference type="ARBA" id="ARBA00022741"/>
    </source>
</evidence>
<dbReference type="PROSITE" id="PS50112">
    <property type="entry name" value="PAS"/>
    <property type="match status" value="2"/>
</dbReference>
<evidence type="ECO:0000259" key="19">
    <source>
        <dbReference type="PROSITE" id="PS50112"/>
    </source>
</evidence>
<dbReference type="SUPFAM" id="SSF55874">
    <property type="entry name" value="ATPase domain of HSP90 chaperone/DNA topoisomerase II/histidine kinase"/>
    <property type="match status" value="1"/>
</dbReference>
<evidence type="ECO:0000259" key="20">
    <source>
        <dbReference type="PROSITE" id="PS50113"/>
    </source>
</evidence>
<dbReference type="Pfam" id="PF02518">
    <property type="entry name" value="HATPase_c"/>
    <property type="match status" value="1"/>
</dbReference>
<dbReference type="InterPro" id="IPR000014">
    <property type="entry name" value="PAS"/>
</dbReference>
<evidence type="ECO:0000256" key="10">
    <source>
        <dbReference type="ARBA" id="ARBA00022989"/>
    </source>
</evidence>
<dbReference type="SMART" id="SM00448">
    <property type="entry name" value="REC"/>
    <property type="match status" value="2"/>
</dbReference>
<dbReference type="NCBIfam" id="TIGR00229">
    <property type="entry name" value="sensory_box"/>
    <property type="match status" value="2"/>
</dbReference>
<dbReference type="SUPFAM" id="SSF47226">
    <property type="entry name" value="Histidine-containing phosphotransfer domain, HPT domain"/>
    <property type="match status" value="1"/>
</dbReference>
<dbReference type="EMBL" id="LJRO01000090">
    <property type="protein sequence ID" value="KPZ05397.1"/>
    <property type="molecule type" value="Genomic_DNA"/>
</dbReference>
<dbReference type="SMART" id="SM00086">
    <property type="entry name" value="PAC"/>
    <property type="match status" value="2"/>
</dbReference>
<dbReference type="CDD" id="cd17546">
    <property type="entry name" value="REC_hyHK_CKI1_RcsC-like"/>
    <property type="match status" value="1"/>
</dbReference>
<dbReference type="Proteomes" id="UP000050523">
    <property type="component" value="Unassembled WGS sequence"/>
</dbReference>
<dbReference type="PROSITE" id="PS50109">
    <property type="entry name" value="HIS_KIN"/>
    <property type="match status" value="1"/>
</dbReference>
<evidence type="ECO:0000256" key="1">
    <source>
        <dbReference type="ARBA" id="ARBA00000085"/>
    </source>
</evidence>
<dbReference type="FunFam" id="3.30.565.10:FF:000010">
    <property type="entry name" value="Sensor histidine kinase RcsC"/>
    <property type="match status" value="1"/>
</dbReference>
<dbReference type="GO" id="GO:0005524">
    <property type="term" value="F:ATP binding"/>
    <property type="evidence" value="ECO:0007669"/>
    <property type="project" value="UniProtKB-KW"/>
</dbReference>
<dbReference type="InterPro" id="IPR003661">
    <property type="entry name" value="HisK_dim/P_dom"/>
</dbReference>
<dbReference type="InterPro" id="IPR013767">
    <property type="entry name" value="PAS_fold"/>
</dbReference>
<dbReference type="GO" id="GO:0000155">
    <property type="term" value="F:phosphorelay sensor kinase activity"/>
    <property type="evidence" value="ECO:0007669"/>
    <property type="project" value="InterPro"/>
</dbReference>
<dbReference type="SUPFAM" id="SSF47384">
    <property type="entry name" value="Homodimeric domain of signal transducing histidine kinase"/>
    <property type="match status" value="1"/>
</dbReference>
<dbReference type="Pfam" id="PF13426">
    <property type="entry name" value="PAS_9"/>
    <property type="match status" value="1"/>
</dbReference>
<feature type="transmembrane region" description="Helical" evidence="16">
    <location>
        <begin position="317"/>
        <end position="337"/>
    </location>
</feature>
<dbReference type="Gene3D" id="3.30.565.10">
    <property type="entry name" value="Histidine kinase-like ATPase, C-terminal domain"/>
    <property type="match status" value="1"/>
</dbReference>
<dbReference type="Pfam" id="PF00989">
    <property type="entry name" value="PAS"/>
    <property type="match status" value="1"/>
</dbReference>
<evidence type="ECO:0000256" key="13">
    <source>
        <dbReference type="ARBA" id="ARBA00064003"/>
    </source>
</evidence>
<evidence type="ECO:0000256" key="3">
    <source>
        <dbReference type="ARBA" id="ARBA00012438"/>
    </source>
</evidence>
<dbReference type="Gene3D" id="3.40.50.2300">
    <property type="match status" value="2"/>
</dbReference>
<dbReference type="InterPro" id="IPR042240">
    <property type="entry name" value="CHASE_sf"/>
</dbReference>
<evidence type="ECO:0000256" key="15">
    <source>
        <dbReference type="PROSITE-ProRule" id="PRU00169"/>
    </source>
</evidence>
<evidence type="ECO:0000259" key="17">
    <source>
        <dbReference type="PROSITE" id="PS50109"/>
    </source>
</evidence>
<dbReference type="InterPro" id="IPR011006">
    <property type="entry name" value="CheY-like_superfamily"/>
</dbReference>
<dbReference type="InterPro" id="IPR036890">
    <property type="entry name" value="HATPase_C_sf"/>
</dbReference>
<comment type="subunit">
    <text evidence="13">At low DSF concentrations, interacts with RpfF.</text>
</comment>
<feature type="modified residue" description="4-aspartylphosphate" evidence="15">
    <location>
        <position position="943"/>
    </location>
</feature>
<dbReference type="SMART" id="SM00387">
    <property type="entry name" value="HATPase_c"/>
    <property type="match status" value="1"/>
</dbReference>
<dbReference type="InterPro" id="IPR005467">
    <property type="entry name" value="His_kinase_dom"/>
</dbReference>
<dbReference type="Gene3D" id="1.10.287.130">
    <property type="match status" value="1"/>
</dbReference>
<comment type="subcellular location">
    <subcellularLocation>
        <location evidence="2">Membrane</location>
    </subcellularLocation>
</comment>
<dbReference type="SMART" id="SM01079">
    <property type="entry name" value="CHASE"/>
    <property type="match status" value="1"/>
</dbReference>
<evidence type="ECO:0000256" key="6">
    <source>
        <dbReference type="ARBA" id="ARBA00022692"/>
    </source>
</evidence>
<comment type="catalytic activity">
    <reaction evidence="1">
        <text>ATP + protein L-histidine = ADP + protein N-phospho-L-histidine.</text>
        <dbReference type="EC" id="2.7.13.3"/>
    </reaction>
</comment>
<accession>A0AA40TW56</accession>
<keyword evidence="4 15" id="KW-0597">Phosphoprotein</keyword>
<dbReference type="CDD" id="cd00130">
    <property type="entry name" value="PAS"/>
    <property type="match status" value="2"/>
</dbReference>
<keyword evidence="7" id="KW-0547">Nucleotide-binding</keyword>
<keyword evidence="11" id="KW-0902">Two-component regulatory system</keyword>
<dbReference type="Pfam" id="PF03924">
    <property type="entry name" value="CHASE"/>
    <property type="match status" value="1"/>
</dbReference>
<dbReference type="FunFam" id="1.10.287.130:FF:000002">
    <property type="entry name" value="Two-component osmosensing histidine kinase"/>
    <property type="match status" value="1"/>
</dbReference>
<evidence type="ECO:0000313" key="23">
    <source>
        <dbReference type="Proteomes" id="UP000050523"/>
    </source>
</evidence>
<dbReference type="GO" id="GO:0005886">
    <property type="term" value="C:plasma membrane"/>
    <property type="evidence" value="ECO:0007669"/>
    <property type="project" value="UniProtKB-SubCell"/>
</dbReference>
<evidence type="ECO:0000256" key="12">
    <source>
        <dbReference type="ARBA" id="ARBA00023136"/>
    </source>
</evidence>
<dbReference type="PROSITE" id="PS50110">
    <property type="entry name" value="RESPONSE_REGULATORY"/>
    <property type="match status" value="2"/>
</dbReference>
<comment type="caution">
    <text evidence="22">The sequence shown here is derived from an EMBL/GenBank/DDBJ whole genome shotgun (WGS) entry which is preliminary data.</text>
</comment>
<dbReference type="PROSITE" id="PS50113">
    <property type="entry name" value="PAC"/>
    <property type="match status" value="2"/>
</dbReference>
<evidence type="ECO:0000256" key="2">
    <source>
        <dbReference type="ARBA" id="ARBA00004370"/>
    </source>
</evidence>
<name>A0AA40TW56_9PSED</name>
<dbReference type="SUPFAM" id="SSF52172">
    <property type="entry name" value="CheY-like"/>
    <property type="match status" value="2"/>
</dbReference>
<dbReference type="SMART" id="SM00388">
    <property type="entry name" value="HisKA"/>
    <property type="match status" value="1"/>
</dbReference>
<dbReference type="PANTHER" id="PTHR45339">
    <property type="entry name" value="HYBRID SIGNAL TRANSDUCTION HISTIDINE KINASE J"/>
    <property type="match status" value="1"/>
</dbReference>
<feature type="modified residue" description="4-aspartylphosphate" evidence="15">
    <location>
        <position position="1079"/>
    </location>
</feature>
<keyword evidence="10 16" id="KW-1133">Transmembrane helix</keyword>
<dbReference type="CDD" id="cd16922">
    <property type="entry name" value="HATPase_EvgS-ArcB-TorS-like"/>
    <property type="match status" value="1"/>
</dbReference>
<evidence type="ECO:0000256" key="14">
    <source>
        <dbReference type="ARBA" id="ARBA00068150"/>
    </source>
</evidence>
<proteinExistence type="predicted"/>
<evidence type="ECO:0000256" key="5">
    <source>
        <dbReference type="ARBA" id="ARBA00022679"/>
    </source>
</evidence>
<gene>
    <name evidence="22" type="ORF">ALO43_04468</name>
</gene>
<keyword evidence="5" id="KW-0808">Transferase</keyword>
<feature type="domain" description="Histidine kinase" evidence="17">
    <location>
        <begin position="652"/>
        <end position="873"/>
    </location>
</feature>
<evidence type="ECO:0000259" key="18">
    <source>
        <dbReference type="PROSITE" id="PS50110"/>
    </source>
</evidence>
<reference evidence="22 23" key="1">
    <citation type="submission" date="2015-09" db="EMBL/GenBank/DDBJ databases">
        <title>Genome announcement of multiple Pseudomonas syringae strains.</title>
        <authorList>
            <person name="Thakur S."/>
            <person name="Wang P.W."/>
            <person name="Gong Y."/>
            <person name="Weir B.S."/>
            <person name="Guttman D.S."/>
        </authorList>
    </citation>
    <scope>NUCLEOTIDE SEQUENCE [LARGE SCALE GENOMIC DNA]</scope>
    <source>
        <strain evidence="22 23">ICMP9151</strain>
    </source>
</reference>
<keyword evidence="6 16" id="KW-0812">Transmembrane</keyword>
<dbReference type="SMART" id="SM00091">
    <property type="entry name" value="PAS"/>
    <property type="match status" value="2"/>
</dbReference>
<dbReference type="InterPro" id="IPR035965">
    <property type="entry name" value="PAS-like_dom_sf"/>
</dbReference>
<sequence>MKTSVGLMKKSSFTWLASWMALVLLVGLGVSYIASHEQARSIDAHVEQALKEAGEGIGDNLQARLRVYEYRLRGLRGAIHMLDLAHVNSSQISRYSKGRDIEKEYPGARGFGFIRRVPASEEADFVRRVRADGMPDFKISRLGTQQGDRFIVQFIDPLARNLQAPGLDIASEERRRNAAIQAMLTGTATLSAPVTLLQNNDDHMRSVLFMLPVYITPETPPDSTQRETSLIGWTYAPLAMREVMGNLDPVNHRLHLRLYDVSEGKQQIYQTPENGPEPEILQTYAFEREIYGRVWRMEVGAHPQFVVALDPVPAGRVFIIGVLVSLMLTVLVGTLLVSRQRKQQFIAGQARLATIVENSSDAIIGEALDGRIITWNRAAEQMFGYDEGEVLGSPLAPLLVPPPLVHEDEQLLKRVARGELGSTLETQRLHKSGQLIDVTITCSFIREADGTILGAAKMMHDITDRKRVERYLIEFNAQLEQQVSERTAELSRVAGLLQAVLDASSEVSIIVIDPQGQIVVFNRGAELLLGYGNSEMVRRKDPSVFHLPEEVAARSAELSREYGTSIVGIDVFFYKADREGSETRQWTYVRRDGTTVPVSMIVTPIRTADGEVIGHLGIAQDITERLHRNAELHAAKASAEAANAAKSLFLANMSHEIRTPMNAVIGISHLLHNTALNDQQRQLLTKLQIAGRSLLGIINDILDIAKIEAGEMRLENNPFSPRLLFDELSELFSPQAQEKGLRFSVSVVTPLPGLLIGDALRVNQILMNLVGNALKFTTVGGVDVTVSCESDTADTCWLRLSVQDTGCGIPADVLGQLFSPFTQADASTTRRFGGTGLGLSVVRGLSEQMGGRVGVESELGAGSEFWVSLPFRISQSDVDPSGTGNSLEVMLLSDDAPSSAMLQRLCRSLGWRVTSLADEQTLHNTLQERKQRNAAVPDVLLVDWQRPPVEEVKRLIDSTPLPIILVTQSEAWAELGPLVDTVLLKPLDSSALFNAVNACIAKYQGSTERVIQATRLDTSMTLWLSGLNLLLVDDSDINLEVGSLLLQQQGALVQTCTNGFLALERLRQTPDFFDAVLMDVQMPEMDGYEATRRLRNELGLTRLPVLALTAGALAEERRQAELAGMDDFLTKPLDPAALIRAIRRAVERVRGAPLAVGAIVQDAPAHSEWPVIEGIDTQEVAGRLGNDLPLFLSSLRRFFNEFVEFGESEKILMRARQNSAQTIADLHKLRGSAHLLGATETGRHAGLAETLLRDGHDPEQALRDLSAAFRVLQERASVLPDITPMPHSDADLETSREALSALRELLENRDIAALDQFSLAAPALREQAGQALVEQLWQAIEGLEFEQALQLLERADL</sequence>
<dbReference type="InterPro" id="IPR036097">
    <property type="entry name" value="HisK_dim/P_sf"/>
</dbReference>
<dbReference type="PRINTS" id="PR00344">
    <property type="entry name" value="BCTRLSENSOR"/>
</dbReference>
<dbReference type="CDD" id="cd00082">
    <property type="entry name" value="HisKA"/>
    <property type="match status" value="1"/>
</dbReference>
<organism evidence="22 23">
    <name type="scientific">Pseudomonas tremae</name>
    <dbReference type="NCBI Taxonomy" id="200454"/>
    <lineage>
        <taxon>Bacteria</taxon>
        <taxon>Pseudomonadati</taxon>
        <taxon>Pseudomonadota</taxon>
        <taxon>Gammaproteobacteria</taxon>
        <taxon>Pseudomonadales</taxon>
        <taxon>Pseudomonadaceae</taxon>
        <taxon>Pseudomonas</taxon>
    </lineage>
</organism>
<feature type="domain" description="PAS" evidence="19">
    <location>
        <begin position="493"/>
        <end position="539"/>
    </location>
</feature>
<dbReference type="PROSITE" id="PS50839">
    <property type="entry name" value="CHASE"/>
    <property type="match status" value="1"/>
</dbReference>
<evidence type="ECO:0000256" key="9">
    <source>
        <dbReference type="ARBA" id="ARBA00022840"/>
    </source>
</evidence>
<feature type="domain" description="PAC" evidence="20">
    <location>
        <begin position="582"/>
        <end position="634"/>
    </location>
</feature>
<dbReference type="InterPro" id="IPR036641">
    <property type="entry name" value="HPT_dom_sf"/>
</dbReference>
<dbReference type="EC" id="2.7.13.3" evidence="3"/>
<keyword evidence="9" id="KW-0067">ATP-binding</keyword>
<dbReference type="SUPFAM" id="SSF55785">
    <property type="entry name" value="PYP-like sensor domain (PAS domain)"/>
    <property type="match status" value="2"/>
</dbReference>
<feature type="transmembrane region" description="Helical" evidence="16">
    <location>
        <begin position="12"/>
        <end position="34"/>
    </location>
</feature>
<dbReference type="InterPro" id="IPR006189">
    <property type="entry name" value="CHASE_dom"/>
</dbReference>
<dbReference type="Pfam" id="PF00512">
    <property type="entry name" value="HisKA"/>
    <property type="match status" value="1"/>
</dbReference>
<dbReference type="Gene3D" id="3.30.450.350">
    <property type="entry name" value="CHASE domain"/>
    <property type="match status" value="1"/>
</dbReference>
<dbReference type="Pfam" id="PF00072">
    <property type="entry name" value="Response_reg"/>
    <property type="match status" value="1"/>
</dbReference>
<protein>
    <recommendedName>
        <fullName evidence="14">Sensory/regulatory protein RpfC</fullName>
        <ecNumber evidence="3">2.7.13.3</ecNumber>
    </recommendedName>
</protein>
<dbReference type="Gene3D" id="1.20.120.160">
    <property type="entry name" value="HPT domain"/>
    <property type="match status" value="1"/>
</dbReference>
<dbReference type="PANTHER" id="PTHR45339:SF3">
    <property type="entry name" value="HISTIDINE KINASE"/>
    <property type="match status" value="1"/>
</dbReference>
<feature type="domain" description="Response regulatory" evidence="18">
    <location>
        <begin position="888"/>
        <end position="1000"/>
    </location>
</feature>
<feature type="domain" description="PAS" evidence="19">
    <location>
        <begin position="348"/>
        <end position="419"/>
    </location>
</feature>
<evidence type="ECO:0000256" key="11">
    <source>
        <dbReference type="ARBA" id="ARBA00023012"/>
    </source>
</evidence>
<dbReference type="Gene3D" id="3.30.450.20">
    <property type="entry name" value="PAS domain"/>
    <property type="match status" value="2"/>
</dbReference>
<dbReference type="InterPro" id="IPR000700">
    <property type="entry name" value="PAS-assoc_C"/>
</dbReference>
<feature type="domain" description="Response regulatory" evidence="18">
    <location>
        <begin position="1028"/>
        <end position="1146"/>
    </location>
</feature>
<evidence type="ECO:0000256" key="4">
    <source>
        <dbReference type="ARBA" id="ARBA00022553"/>
    </source>
</evidence>
<keyword evidence="12 16" id="KW-0472">Membrane</keyword>
<dbReference type="InterPro" id="IPR001610">
    <property type="entry name" value="PAC"/>
</dbReference>
<evidence type="ECO:0000256" key="8">
    <source>
        <dbReference type="ARBA" id="ARBA00022777"/>
    </source>
</evidence>
<evidence type="ECO:0000256" key="16">
    <source>
        <dbReference type="SAM" id="Phobius"/>
    </source>
</evidence>
<dbReference type="InterPro" id="IPR001789">
    <property type="entry name" value="Sig_transdc_resp-reg_receiver"/>
</dbReference>
<dbReference type="InterPro" id="IPR003594">
    <property type="entry name" value="HATPase_dom"/>
</dbReference>
<evidence type="ECO:0000259" key="21">
    <source>
        <dbReference type="PROSITE" id="PS50839"/>
    </source>
</evidence>
<evidence type="ECO:0000313" key="22">
    <source>
        <dbReference type="EMBL" id="KPZ05397.1"/>
    </source>
</evidence>
<dbReference type="GO" id="GO:0006355">
    <property type="term" value="P:regulation of DNA-templated transcription"/>
    <property type="evidence" value="ECO:0007669"/>
    <property type="project" value="InterPro"/>
</dbReference>
<feature type="domain" description="CHASE" evidence="21">
    <location>
        <begin position="83"/>
        <end position="251"/>
    </location>
</feature>
<feature type="domain" description="PAC" evidence="20">
    <location>
        <begin position="422"/>
        <end position="474"/>
    </location>
</feature>